<keyword evidence="12 13" id="KW-0439">Lignin degradation</keyword>
<keyword evidence="7 13" id="KW-0479">Metal-binding</keyword>
<comment type="function">
    <text evidence="13">Lignin degradation and detoxification of lignin-derived products.</text>
</comment>
<evidence type="ECO:0000259" key="15">
    <source>
        <dbReference type="Pfam" id="PF00394"/>
    </source>
</evidence>
<dbReference type="Pfam" id="PF07732">
    <property type="entry name" value="Cu-oxidase_3"/>
    <property type="match status" value="1"/>
</dbReference>
<evidence type="ECO:0000256" key="8">
    <source>
        <dbReference type="ARBA" id="ARBA00022737"/>
    </source>
</evidence>
<evidence type="ECO:0000313" key="19">
    <source>
        <dbReference type="Proteomes" id="UP000250235"/>
    </source>
</evidence>
<dbReference type="EC" id="1.10.3.2" evidence="4 13"/>
<name>A0A2Z7BAW0_9LAMI</name>
<dbReference type="GO" id="GO:0005507">
    <property type="term" value="F:copper ion binding"/>
    <property type="evidence" value="ECO:0007669"/>
    <property type="project" value="InterPro"/>
</dbReference>
<evidence type="ECO:0000256" key="7">
    <source>
        <dbReference type="ARBA" id="ARBA00022723"/>
    </source>
</evidence>
<evidence type="ECO:0000256" key="3">
    <source>
        <dbReference type="ARBA" id="ARBA00010609"/>
    </source>
</evidence>
<dbReference type="InterPro" id="IPR017761">
    <property type="entry name" value="Laccase"/>
</dbReference>
<evidence type="ECO:0000256" key="13">
    <source>
        <dbReference type="RuleBase" id="RU361119"/>
    </source>
</evidence>
<keyword evidence="14" id="KW-1133">Transmembrane helix</keyword>
<dbReference type="Gene3D" id="2.60.40.420">
    <property type="entry name" value="Cupredoxins - blue copper proteins"/>
    <property type="match status" value="3"/>
</dbReference>
<protein>
    <recommendedName>
        <fullName evidence="4 13">Laccase</fullName>
        <ecNumber evidence="4 13">1.10.3.2</ecNumber>
    </recommendedName>
    <alternativeName>
        <fullName evidence="13">Benzenediol:oxygen oxidoreductase</fullName>
    </alternativeName>
    <alternativeName>
        <fullName evidence="13">Diphenol oxidase</fullName>
    </alternativeName>
    <alternativeName>
        <fullName evidence="13">Urishiol oxidase</fullName>
    </alternativeName>
</protein>
<feature type="domain" description="Plastocyanin-like" evidence="15">
    <location>
        <begin position="180"/>
        <end position="328"/>
    </location>
</feature>
<dbReference type="PROSITE" id="PS00080">
    <property type="entry name" value="MULTICOPPER_OXIDASE2"/>
    <property type="match status" value="1"/>
</dbReference>
<keyword evidence="14" id="KW-0812">Transmembrane</keyword>
<dbReference type="InterPro" id="IPR045087">
    <property type="entry name" value="Cu-oxidase_fam"/>
</dbReference>
<comment type="subcellular location">
    <subcellularLocation>
        <location evidence="2 13">Secreted</location>
        <location evidence="2 13">Extracellular space</location>
        <location evidence="2 13">Apoplast</location>
    </subcellularLocation>
</comment>
<proteinExistence type="inferred from homology"/>
<evidence type="ECO:0000256" key="11">
    <source>
        <dbReference type="ARBA" id="ARBA00023180"/>
    </source>
</evidence>
<dbReference type="InterPro" id="IPR034289">
    <property type="entry name" value="CuRO_3_LCC"/>
</dbReference>
<keyword evidence="14" id="KW-0472">Membrane</keyword>
<comment type="similarity">
    <text evidence="3 13">Belongs to the multicopper oxidase family.</text>
</comment>
<dbReference type="SUPFAM" id="SSF49503">
    <property type="entry name" value="Cupredoxins"/>
    <property type="match status" value="3"/>
</dbReference>
<dbReference type="GO" id="GO:0048046">
    <property type="term" value="C:apoplast"/>
    <property type="evidence" value="ECO:0007669"/>
    <property type="project" value="UniProtKB-SubCell"/>
</dbReference>
<evidence type="ECO:0000259" key="16">
    <source>
        <dbReference type="Pfam" id="PF07731"/>
    </source>
</evidence>
<keyword evidence="6 13" id="KW-0964">Secreted</keyword>
<comment type="catalytic activity">
    <reaction evidence="1 13">
        <text>4 hydroquinone + O2 = 4 benzosemiquinone + 2 H2O</text>
        <dbReference type="Rhea" id="RHEA:11276"/>
        <dbReference type="ChEBI" id="CHEBI:15377"/>
        <dbReference type="ChEBI" id="CHEBI:15379"/>
        <dbReference type="ChEBI" id="CHEBI:17594"/>
        <dbReference type="ChEBI" id="CHEBI:17977"/>
        <dbReference type="EC" id="1.10.3.2"/>
    </reaction>
</comment>
<evidence type="ECO:0000256" key="9">
    <source>
        <dbReference type="ARBA" id="ARBA00023002"/>
    </source>
</evidence>
<dbReference type="InterPro" id="IPR008972">
    <property type="entry name" value="Cupredoxin"/>
</dbReference>
<dbReference type="PANTHER" id="PTHR11709">
    <property type="entry name" value="MULTI-COPPER OXIDASE"/>
    <property type="match status" value="1"/>
</dbReference>
<gene>
    <name evidence="18" type="ORF">F511_13734</name>
</gene>
<dbReference type="Pfam" id="PF07731">
    <property type="entry name" value="Cu-oxidase_2"/>
    <property type="match status" value="1"/>
</dbReference>
<dbReference type="InterPro" id="IPR002355">
    <property type="entry name" value="Cu_oxidase_Cu_BS"/>
</dbReference>
<keyword evidence="10 13" id="KW-0186">Copper</keyword>
<dbReference type="Pfam" id="PF00394">
    <property type="entry name" value="Cu-oxidase"/>
    <property type="match status" value="1"/>
</dbReference>
<dbReference type="PROSITE" id="PS00079">
    <property type="entry name" value="MULTICOPPER_OXIDASE1"/>
    <property type="match status" value="1"/>
</dbReference>
<keyword evidence="19" id="KW-1185">Reference proteome</keyword>
<reference evidence="18 19" key="1">
    <citation type="journal article" date="2015" name="Proc. Natl. Acad. Sci. U.S.A.">
        <title>The resurrection genome of Boea hygrometrica: A blueprint for survival of dehydration.</title>
        <authorList>
            <person name="Xiao L."/>
            <person name="Yang G."/>
            <person name="Zhang L."/>
            <person name="Yang X."/>
            <person name="Zhao S."/>
            <person name="Ji Z."/>
            <person name="Zhou Q."/>
            <person name="Hu M."/>
            <person name="Wang Y."/>
            <person name="Chen M."/>
            <person name="Xu Y."/>
            <person name="Jin H."/>
            <person name="Xiao X."/>
            <person name="Hu G."/>
            <person name="Bao F."/>
            <person name="Hu Y."/>
            <person name="Wan P."/>
            <person name="Li L."/>
            <person name="Deng X."/>
            <person name="Kuang T."/>
            <person name="Xiang C."/>
            <person name="Zhu J.K."/>
            <person name="Oliver M.J."/>
            <person name="He Y."/>
        </authorList>
    </citation>
    <scope>NUCLEOTIDE SEQUENCE [LARGE SCALE GENOMIC DNA]</scope>
    <source>
        <strain evidence="19">cv. XS01</strain>
    </source>
</reference>
<dbReference type="GO" id="GO:0046274">
    <property type="term" value="P:lignin catabolic process"/>
    <property type="evidence" value="ECO:0007669"/>
    <property type="project" value="UniProtKB-KW"/>
</dbReference>
<dbReference type="CDD" id="cd13875">
    <property type="entry name" value="CuRO_2_LCC_plant"/>
    <property type="match status" value="1"/>
</dbReference>
<feature type="domain" description="Plastocyanin-like" evidence="16">
    <location>
        <begin position="433"/>
        <end position="567"/>
    </location>
</feature>
<comment type="cofactor">
    <cofactor evidence="13">
        <name>Cu cation</name>
        <dbReference type="ChEBI" id="CHEBI:23378"/>
    </cofactor>
    <text evidence="13">Binds 4 Cu cations per monomer.</text>
</comment>
<feature type="transmembrane region" description="Helical" evidence="14">
    <location>
        <begin position="21"/>
        <end position="42"/>
    </location>
</feature>
<dbReference type="InterPro" id="IPR034288">
    <property type="entry name" value="CuRO_1_LCC"/>
</dbReference>
<dbReference type="FunFam" id="2.60.40.420:FF:000049">
    <property type="entry name" value="Laccase"/>
    <property type="match status" value="1"/>
</dbReference>
<evidence type="ECO:0000256" key="5">
    <source>
        <dbReference type="ARBA" id="ARBA00022523"/>
    </source>
</evidence>
<dbReference type="AlphaFoldDB" id="A0A2Z7BAW0"/>
<evidence type="ECO:0000256" key="2">
    <source>
        <dbReference type="ARBA" id="ARBA00004271"/>
    </source>
</evidence>
<dbReference type="InterPro" id="IPR034285">
    <property type="entry name" value="CuRO_2_LCC"/>
</dbReference>
<keyword evidence="8 13" id="KW-0677">Repeat</keyword>
<dbReference type="InterPro" id="IPR011707">
    <property type="entry name" value="Cu-oxidase-like_N"/>
</dbReference>
<dbReference type="CDD" id="cd13897">
    <property type="entry name" value="CuRO_3_LCC_plant"/>
    <property type="match status" value="1"/>
</dbReference>
<accession>A0A2Z7BAW0</accession>
<evidence type="ECO:0000256" key="14">
    <source>
        <dbReference type="SAM" id="Phobius"/>
    </source>
</evidence>
<evidence type="ECO:0000259" key="17">
    <source>
        <dbReference type="Pfam" id="PF07732"/>
    </source>
</evidence>
<dbReference type="InterPro" id="IPR001117">
    <property type="entry name" value="Cu-oxidase_2nd"/>
</dbReference>
<dbReference type="GO" id="GO:0052716">
    <property type="term" value="F:hydroquinone:oxygen oxidoreductase activity"/>
    <property type="evidence" value="ECO:0007669"/>
    <property type="project" value="UniProtKB-EC"/>
</dbReference>
<keyword evidence="5 13" id="KW-0052">Apoplast</keyword>
<organism evidence="18 19">
    <name type="scientific">Dorcoceras hygrometricum</name>
    <dbReference type="NCBI Taxonomy" id="472368"/>
    <lineage>
        <taxon>Eukaryota</taxon>
        <taxon>Viridiplantae</taxon>
        <taxon>Streptophyta</taxon>
        <taxon>Embryophyta</taxon>
        <taxon>Tracheophyta</taxon>
        <taxon>Spermatophyta</taxon>
        <taxon>Magnoliopsida</taxon>
        <taxon>eudicotyledons</taxon>
        <taxon>Gunneridae</taxon>
        <taxon>Pentapetalae</taxon>
        <taxon>asterids</taxon>
        <taxon>lamiids</taxon>
        <taxon>Lamiales</taxon>
        <taxon>Gesneriaceae</taxon>
        <taxon>Didymocarpoideae</taxon>
        <taxon>Trichosporeae</taxon>
        <taxon>Loxocarpinae</taxon>
        <taxon>Dorcoceras</taxon>
    </lineage>
</organism>
<dbReference type="InterPro" id="IPR011706">
    <property type="entry name" value="Cu-oxidase_C"/>
</dbReference>
<dbReference type="InterPro" id="IPR033138">
    <property type="entry name" value="Cu_oxidase_CS"/>
</dbReference>
<dbReference type="PANTHER" id="PTHR11709:SF443">
    <property type="entry name" value="LACCASE-15"/>
    <property type="match status" value="1"/>
</dbReference>
<dbReference type="OrthoDB" id="2121828at2759"/>
<keyword evidence="9 13" id="KW-0560">Oxidoreductase</keyword>
<evidence type="ECO:0000256" key="4">
    <source>
        <dbReference type="ARBA" id="ARBA00012297"/>
    </source>
</evidence>
<evidence type="ECO:0000256" key="1">
    <source>
        <dbReference type="ARBA" id="ARBA00000349"/>
    </source>
</evidence>
<feature type="domain" description="Plastocyanin-like" evidence="17">
    <location>
        <begin position="53"/>
        <end position="166"/>
    </location>
</feature>
<dbReference type="Proteomes" id="UP000250235">
    <property type="component" value="Unassembled WGS sequence"/>
</dbReference>
<dbReference type="CDD" id="cd13849">
    <property type="entry name" value="CuRO_1_LCC_plant"/>
    <property type="match status" value="1"/>
</dbReference>
<keyword evidence="11" id="KW-0325">Glycoprotein</keyword>
<evidence type="ECO:0000256" key="12">
    <source>
        <dbReference type="ARBA" id="ARBA00023185"/>
    </source>
</evidence>
<evidence type="ECO:0000256" key="10">
    <source>
        <dbReference type="ARBA" id="ARBA00023008"/>
    </source>
</evidence>
<dbReference type="NCBIfam" id="TIGR03389">
    <property type="entry name" value="laccase"/>
    <property type="match status" value="1"/>
</dbReference>
<evidence type="ECO:0000313" key="18">
    <source>
        <dbReference type="EMBL" id="KZV28939.1"/>
    </source>
</evidence>
<dbReference type="EMBL" id="KV010000">
    <property type="protein sequence ID" value="KZV28939.1"/>
    <property type="molecule type" value="Genomic_DNA"/>
</dbReference>
<sequence length="584" mass="65812">MITFFENGNGIEGSHTEMMRLLSNLAIFPLLSFIFLVFALSIDATTHHHSFVVTDTPYSRLCSNKSILTVNGQFPGPTIYVTEGDTIVIDVINKAKENITIHWHGVKQIRYPWSDGPEYITQCPIRPGTMFNQKIVLSDEIGTLWWHAHSDWSRATVHGALVVYPKIKNDYPFSTPHAEIPIILGEWWKSDVQAVLREFLQSGGDPNVSDAFLINGQPGDLYQCSRNETFKVIVEYGKTYLFRMVNAVMNNIMFFKIANHNITVVGSDGSYTKPLISDYITISPGQTIDFLLQADQRPSRYYMAARAYASAATFDNTTTTAIIEYQGNYTTSSSPSLPTFPAFNDTLASTNFTGQLRSLADKTHPVDVPLNPSKILFFTLSINLLPCDNGTNCTGPFNERLGASVNNNSFVLPRVSILQAYYDSINGVYRTDFPRRPPFRYNYTAAFVPQNLWRSGNGTRVRVLKYNSTVELVFQGTNSVAGIDHPMHLHGQSFYVVGWGFGNFDKDKDPLNYNLVDPPFQNTIAVPRNGWTAIRFRADNPGVWLMHCHFERHITWGMEMVFIVRNGKGINATMLPPPKDFPRC</sequence>
<evidence type="ECO:0000256" key="6">
    <source>
        <dbReference type="ARBA" id="ARBA00022525"/>
    </source>
</evidence>